<accession>A0A386HLM8</accession>
<organism evidence="2 3">
    <name type="scientific">Arachidicoccus soli</name>
    <dbReference type="NCBI Taxonomy" id="2341117"/>
    <lineage>
        <taxon>Bacteria</taxon>
        <taxon>Pseudomonadati</taxon>
        <taxon>Bacteroidota</taxon>
        <taxon>Chitinophagia</taxon>
        <taxon>Chitinophagales</taxon>
        <taxon>Chitinophagaceae</taxon>
        <taxon>Arachidicoccus</taxon>
    </lineage>
</organism>
<dbReference type="GO" id="GO:0003700">
    <property type="term" value="F:DNA-binding transcription factor activity"/>
    <property type="evidence" value="ECO:0007669"/>
    <property type="project" value="InterPro"/>
</dbReference>
<protein>
    <submittedName>
        <fullName evidence="2">MarR family transcriptional regulator</fullName>
    </submittedName>
</protein>
<evidence type="ECO:0000313" key="2">
    <source>
        <dbReference type="EMBL" id="AYD46808.1"/>
    </source>
</evidence>
<reference evidence="2 3" key="1">
    <citation type="submission" date="2018-09" db="EMBL/GenBank/DDBJ databases">
        <title>Arachidicoccus sp. nov., a bacterium isolated from soil.</title>
        <authorList>
            <person name="Weon H.-Y."/>
            <person name="Kwon S.-W."/>
            <person name="Lee S.A."/>
        </authorList>
    </citation>
    <scope>NUCLEOTIDE SEQUENCE [LARGE SCALE GENOMIC DNA]</scope>
    <source>
        <strain evidence="2 3">KIS59-12</strain>
    </source>
</reference>
<dbReference type="InterPro" id="IPR000835">
    <property type="entry name" value="HTH_MarR-typ"/>
</dbReference>
<dbReference type="InterPro" id="IPR039422">
    <property type="entry name" value="MarR/SlyA-like"/>
</dbReference>
<dbReference type="AlphaFoldDB" id="A0A386HLM8"/>
<dbReference type="EMBL" id="CP032489">
    <property type="protein sequence ID" value="AYD46808.1"/>
    <property type="molecule type" value="Genomic_DNA"/>
</dbReference>
<name>A0A386HLM8_9BACT</name>
<proteinExistence type="predicted"/>
<dbReference type="PANTHER" id="PTHR33164">
    <property type="entry name" value="TRANSCRIPTIONAL REGULATOR, MARR FAMILY"/>
    <property type="match status" value="1"/>
</dbReference>
<dbReference type="OrthoDB" id="759747at2"/>
<dbReference type="PANTHER" id="PTHR33164:SF57">
    <property type="entry name" value="MARR-FAMILY TRANSCRIPTIONAL REGULATOR"/>
    <property type="match status" value="1"/>
</dbReference>
<dbReference type="RefSeq" id="WP_119985249.1">
    <property type="nucleotide sequence ID" value="NZ_CP032489.1"/>
</dbReference>
<dbReference type="GO" id="GO:0006950">
    <property type="term" value="P:response to stress"/>
    <property type="evidence" value="ECO:0007669"/>
    <property type="project" value="TreeGrafter"/>
</dbReference>
<gene>
    <name evidence="2" type="ORF">D6B99_03780</name>
</gene>
<dbReference type="InterPro" id="IPR036390">
    <property type="entry name" value="WH_DNA-bd_sf"/>
</dbReference>
<dbReference type="Pfam" id="PF12802">
    <property type="entry name" value="MarR_2"/>
    <property type="match status" value="1"/>
</dbReference>
<dbReference type="Proteomes" id="UP000266118">
    <property type="component" value="Chromosome"/>
</dbReference>
<dbReference type="KEGG" id="ark:D6B99_03780"/>
<dbReference type="SMART" id="SM00347">
    <property type="entry name" value="HTH_MARR"/>
    <property type="match status" value="1"/>
</dbReference>
<keyword evidence="3" id="KW-1185">Reference proteome</keyword>
<feature type="domain" description="HTH marR-type" evidence="1">
    <location>
        <begin position="9"/>
        <end position="144"/>
    </location>
</feature>
<dbReference type="SUPFAM" id="SSF46785">
    <property type="entry name" value="Winged helix' DNA-binding domain"/>
    <property type="match status" value="1"/>
</dbReference>
<evidence type="ECO:0000259" key="1">
    <source>
        <dbReference type="PROSITE" id="PS50995"/>
    </source>
</evidence>
<dbReference type="Gene3D" id="1.10.10.10">
    <property type="entry name" value="Winged helix-like DNA-binding domain superfamily/Winged helix DNA-binding domain"/>
    <property type="match status" value="1"/>
</dbReference>
<evidence type="ECO:0000313" key="3">
    <source>
        <dbReference type="Proteomes" id="UP000266118"/>
    </source>
</evidence>
<dbReference type="InterPro" id="IPR036388">
    <property type="entry name" value="WH-like_DNA-bd_sf"/>
</dbReference>
<dbReference type="PROSITE" id="PS50995">
    <property type="entry name" value="HTH_MARR_2"/>
    <property type="match status" value="1"/>
</dbReference>
<sequence>MKFYQDLGFLILGSRLRRMSEYYLSEVNKVYQEKGIAFDASWFPVFYILSKEEAVSLTYIASELMVSHSAVSQLVKNLKEKELIETALSKEDKRNQTVKLSKKGEELLEQLKPIWKAISLSLNKINKEEKGAADLLPALLSLENYFESQPLSDIILKKIK</sequence>